<feature type="non-terminal residue" evidence="2">
    <location>
        <position position="101"/>
    </location>
</feature>
<dbReference type="Proteomes" id="UP000265520">
    <property type="component" value="Unassembled WGS sequence"/>
</dbReference>
<evidence type="ECO:0000313" key="2">
    <source>
        <dbReference type="EMBL" id="MCI46145.1"/>
    </source>
</evidence>
<proteinExistence type="predicted"/>
<comment type="caution">
    <text evidence="2">The sequence shown here is derived from an EMBL/GenBank/DDBJ whole genome shotgun (WGS) entry which is preliminary data.</text>
</comment>
<protein>
    <submittedName>
        <fullName evidence="2">Uncharacterized protein</fullName>
    </submittedName>
</protein>
<dbReference type="AlphaFoldDB" id="A0A392SE28"/>
<dbReference type="EMBL" id="LXQA010353370">
    <property type="protein sequence ID" value="MCI46145.1"/>
    <property type="molecule type" value="Genomic_DNA"/>
</dbReference>
<evidence type="ECO:0000256" key="1">
    <source>
        <dbReference type="SAM" id="MobiDB-lite"/>
    </source>
</evidence>
<organism evidence="2 3">
    <name type="scientific">Trifolium medium</name>
    <dbReference type="NCBI Taxonomy" id="97028"/>
    <lineage>
        <taxon>Eukaryota</taxon>
        <taxon>Viridiplantae</taxon>
        <taxon>Streptophyta</taxon>
        <taxon>Embryophyta</taxon>
        <taxon>Tracheophyta</taxon>
        <taxon>Spermatophyta</taxon>
        <taxon>Magnoliopsida</taxon>
        <taxon>eudicotyledons</taxon>
        <taxon>Gunneridae</taxon>
        <taxon>Pentapetalae</taxon>
        <taxon>rosids</taxon>
        <taxon>fabids</taxon>
        <taxon>Fabales</taxon>
        <taxon>Fabaceae</taxon>
        <taxon>Papilionoideae</taxon>
        <taxon>50 kb inversion clade</taxon>
        <taxon>NPAAA clade</taxon>
        <taxon>Hologalegina</taxon>
        <taxon>IRL clade</taxon>
        <taxon>Trifolieae</taxon>
        <taxon>Trifolium</taxon>
    </lineage>
</organism>
<keyword evidence="3" id="KW-1185">Reference proteome</keyword>
<reference evidence="2 3" key="1">
    <citation type="journal article" date="2018" name="Front. Plant Sci.">
        <title>Red Clover (Trifolium pratense) and Zigzag Clover (T. medium) - A Picture of Genomic Similarities and Differences.</title>
        <authorList>
            <person name="Dluhosova J."/>
            <person name="Istvanek J."/>
            <person name="Nedelnik J."/>
            <person name="Repkova J."/>
        </authorList>
    </citation>
    <scope>NUCLEOTIDE SEQUENCE [LARGE SCALE GENOMIC DNA]</scope>
    <source>
        <strain evidence="3">cv. 10/8</strain>
        <tissue evidence="2">Leaf</tissue>
    </source>
</reference>
<name>A0A392SE28_9FABA</name>
<accession>A0A392SE28</accession>
<sequence length="101" mass="10546">AARISIEIPKKGEGVAAEGDEVNTLVPPPKKKRATRSSTGRPLLPGGSAKNTSSGGDGVAQEDVEISVVNIEVSWPVCCPKAKKGTVLPPTFWDMDFDSLG</sequence>
<feature type="non-terminal residue" evidence="2">
    <location>
        <position position="1"/>
    </location>
</feature>
<feature type="region of interest" description="Disordered" evidence="1">
    <location>
        <begin position="19"/>
        <end position="59"/>
    </location>
</feature>
<evidence type="ECO:0000313" key="3">
    <source>
        <dbReference type="Proteomes" id="UP000265520"/>
    </source>
</evidence>